<name>A0A1G9VY19_9SPHI</name>
<accession>A0A1G9VY19</accession>
<dbReference type="InterPro" id="IPR023996">
    <property type="entry name" value="TonB-dep_OMP_SusC/RagA"/>
</dbReference>
<dbReference type="Gene3D" id="2.170.130.10">
    <property type="entry name" value="TonB-dependent receptor, plug domain"/>
    <property type="match status" value="1"/>
</dbReference>
<feature type="chain" id="PRO_5010307112" evidence="4">
    <location>
        <begin position="27"/>
        <end position="988"/>
    </location>
</feature>
<dbReference type="AlphaFoldDB" id="A0A1G9VY19"/>
<dbReference type="Pfam" id="PF07715">
    <property type="entry name" value="Plug"/>
    <property type="match status" value="1"/>
</dbReference>
<evidence type="ECO:0000259" key="5">
    <source>
        <dbReference type="Pfam" id="PF07715"/>
    </source>
</evidence>
<dbReference type="Proteomes" id="UP000183200">
    <property type="component" value="Unassembled WGS sequence"/>
</dbReference>
<dbReference type="SUPFAM" id="SSF56935">
    <property type="entry name" value="Porins"/>
    <property type="match status" value="1"/>
</dbReference>
<dbReference type="NCBIfam" id="TIGR04056">
    <property type="entry name" value="OMP_RagA_SusC"/>
    <property type="match status" value="1"/>
</dbReference>
<organism evidence="6 7">
    <name type="scientific">Pedobacter steynii</name>
    <dbReference type="NCBI Taxonomy" id="430522"/>
    <lineage>
        <taxon>Bacteria</taxon>
        <taxon>Pseudomonadati</taxon>
        <taxon>Bacteroidota</taxon>
        <taxon>Sphingobacteriia</taxon>
        <taxon>Sphingobacteriales</taxon>
        <taxon>Sphingobacteriaceae</taxon>
        <taxon>Pedobacter</taxon>
    </lineage>
</organism>
<sequence>MVRIIASMISAVLLSVLCLSKTEAKARCTAPLNYNSILLRQDTDDTSKKKLDTIILADRRSQVKGIMDSLNAKLSALNPHVSVQQMLKGKIAGLYVQETSGEPGSEQSMIIRGLSAPVFSKNDIYRLQPMVYLNGIPMIQENAYVFDIQKYDYNRIGPATNLLSSIDISNINSIEVIKDPAALAKLGPNAANGAIWITTKAAKSGYRDLSVNTYFGMVQASNIKTVNAQYENIFRKPFYQKYASQSDYLNYVGYLRDSTNLDYYGPSKWSDLYAKNQATYSADLGLTGGSEKANFRFFGSATQNAGNSDDTKLNRYAASFQINMAPFSWVTVSSMVNASRLDRDRNRNLRDRFAETRYIPDLYNPISPSKTTYQSFLNEYDKAIDDNRTTLVQGYLSLKFDLKPVNFISTFNFDYNEGVRDVFYPTTLMAGNNYVSNYFGYNQRFMVNNAVNYTKHFNKDHQIYFEAGQSIQDDLHKYGYANAYNGPNDFIKINVVEGDKKKDNYLKPVSYLVYRYNDKIHNRLFSVYGSAKYSYKDLFTFSALIRDDGSSSSQPGSRWFIAPAASASWSLKNQFLKTNNWIDKLNMDVSWSRIGKPFNDDRFAAGPQYRSNSGWSLEPTIPGYNGIATISRPYSSGWVGYDIKWPYTDQLNVGFDGSFFKNRLGASVTYYIKDDKRMLLNSPISAETGFASQFSSGLAVRNTGIDLGIQGHIITGKDLGWTSGLGFNFNKNKLKALPNGLNELIIGDRKLKVGESVDRFWIYENQGIYNADAEVPVNPATNQRLSFEGTILKAGDPRWKDTNGDFTINSDDKILKGNAMPKLTGSWSNEFRYGNFKLNVDIIYAVGQKALNQSAAFQYDFINREAANDINSVREIFSWQVNVDASKYPIYNPWSSVVPYRLEQDLFLENASYAKLRTVSLGYDLSKTALFKNKATIKRAYLYVTGSNLLTVTSFSGSDPELIEYNGVYTGYGLSIPKTYTLGIKVDL</sequence>
<gene>
    <name evidence="6" type="ORF">SAMN05421820_1057</name>
</gene>
<dbReference type="InterPro" id="IPR036942">
    <property type="entry name" value="Beta-barrel_TonB_sf"/>
</dbReference>
<evidence type="ECO:0000313" key="7">
    <source>
        <dbReference type="Proteomes" id="UP000183200"/>
    </source>
</evidence>
<evidence type="ECO:0000256" key="1">
    <source>
        <dbReference type="ARBA" id="ARBA00004442"/>
    </source>
</evidence>
<reference evidence="7" key="1">
    <citation type="submission" date="2016-10" db="EMBL/GenBank/DDBJ databases">
        <authorList>
            <person name="Varghese N."/>
            <person name="Submissions S."/>
        </authorList>
    </citation>
    <scope>NUCLEOTIDE SEQUENCE [LARGE SCALE GENOMIC DNA]</scope>
    <source>
        <strain evidence="7">DSM 19110</strain>
    </source>
</reference>
<keyword evidence="2" id="KW-0472">Membrane</keyword>
<evidence type="ECO:0000256" key="4">
    <source>
        <dbReference type="SAM" id="SignalP"/>
    </source>
</evidence>
<dbReference type="Gene3D" id="2.40.170.20">
    <property type="entry name" value="TonB-dependent receptor, beta-barrel domain"/>
    <property type="match status" value="1"/>
</dbReference>
<evidence type="ECO:0000256" key="2">
    <source>
        <dbReference type="ARBA" id="ARBA00023136"/>
    </source>
</evidence>
<evidence type="ECO:0000256" key="3">
    <source>
        <dbReference type="ARBA" id="ARBA00023237"/>
    </source>
</evidence>
<dbReference type="EMBL" id="FNGY01000005">
    <property type="protein sequence ID" value="SDM76827.1"/>
    <property type="molecule type" value="Genomic_DNA"/>
</dbReference>
<protein>
    <submittedName>
        <fullName evidence="6">TonB-linked outer membrane protein, SusC/RagA family</fullName>
    </submittedName>
</protein>
<proteinExistence type="predicted"/>
<dbReference type="InterPro" id="IPR037066">
    <property type="entry name" value="Plug_dom_sf"/>
</dbReference>
<feature type="signal peptide" evidence="4">
    <location>
        <begin position="1"/>
        <end position="26"/>
    </location>
</feature>
<feature type="domain" description="TonB-dependent receptor plug" evidence="5">
    <location>
        <begin position="65"/>
        <end position="194"/>
    </location>
</feature>
<dbReference type="RefSeq" id="WP_172664876.1">
    <property type="nucleotide sequence ID" value="NZ_FNGY01000005.1"/>
</dbReference>
<keyword evidence="4" id="KW-0732">Signal</keyword>
<dbReference type="GO" id="GO:0009279">
    <property type="term" value="C:cell outer membrane"/>
    <property type="evidence" value="ECO:0007669"/>
    <property type="project" value="UniProtKB-SubCell"/>
</dbReference>
<keyword evidence="7" id="KW-1185">Reference proteome</keyword>
<evidence type="ECO:0000313" key="6">
    <source>
        <dbReference type="EMBL" id="SDM76827.1"/>
    </source>
</evidence>
<comment type="subcellular location">
    <subcellularLocation>
        <location evidence="1">Cell outer membrane</location>
    </subcellularLocation>
</comment>
<dbReference type="InterPro" id="IPR012910">
    <property type="entry name" value="Plug_dom"/>
</dbReference>
<keyword evidence="3" id="KW-0998">Cell outer membrane</keyword>